<dbReference type="AlphaFoldDB" id="A0A2N0B3P0"/>
<protein>
    <submittedName>
        <fullName evidence="1">Uncharacterized protein</fullName>
    </submittedName>
</protein>
<proteinExistence type="predicted"/>
<sequence>MSLKIRIRPFYESDRIEYEERGVVDRTRKNGRFRMIKRIFLISGIFLSMACGLKQTRTGSSDPVSHLNLIPGKTGIYLEGRSRPFFSPSIYRTSIKLNETEEHPIKYNSESFVELKSGVYEFKLLLTDRSNIVAESATIAGCFRLKDGQQLYLDYLPPEFVAFGGASFKLIDVGSKESIPAAMPCK</sequence>
<organism evidence="1">
    <name type="scientific">Leptospira ellisii</name>
    <dbReference type="NCBI Taxonomy" id="2023197"/>
    <lineage>
        <taxon>Bacteria</taxon>
        <taxon>Pseudomonadati</taxon>
        <taxon>Spirochaetota</taxon>
        <taxon>Spirochaetia</taxon>
        <taxon>Leptospirales</taxon>
        <taxon>Leptospiraceae</taxon>
        <taxon>Leptospira</taxon>
    </lineage>
</organism>
<comment type="caution">
    <text evidence="1">The sequence shown here is derived from an EMBL/GenBank/DDBJ whole genome shotgun (WGS) entry which is preliminary data.</text>
</comment>
<gene>
    <name evidence="1" type="ORF">CH379_20225</name>
</gene>
<accession>A0A2N0B3P0</accession>
<reference evidence="1" key="1">
    <citation type="submission" date="2017-07" db="EMBL/GenBank/DDBJ databases">
        <title>Leptospira spp. isolated from tropical soils.</title>
        <authorList>
            <person name="Thibeaux R."/>
            <person name="Iraola G."/>
            <person name="Ferres I."/>
            <person name="Bierque E."/>
            <person name="Girault D."/>
            <person name="Soupe-Gilbert M.-E."/>
            <person name="Picardeau M."/>
            <person name="Goarant C."/>
        </authorList>
    </citation>
    <scope>NUCLEOTIDE SEQUENCE [LARGE SCALE GENOMIC DNA]</scope>
    <source>
        <strain evidence="1">ATI7-C-A5</strain>
    </source>
</reference>
<dbReference type="EMBL" id="NPEF01000360">
    <property type="protein sequence ID" value="PJZ91156.1"/>
    <property type="molecule type" value="Genomic_DNA"/>
</dbReference>
<name>A0A2N0B3P0_9LEPT</name>
<evidence type="ECO:0000313" key="1">
    <source>
        <dbReference type="EMBL" id="PJZ91156.1"/>
    </source>
</evidence>